<name>A0A937XFI2_UNCW3</name>
<dbReference type="CDD" id="cd04842">
    <property type="entry name" value="Peptidases_S8_Kp43_protease"/>
    <property type="match status" value="1"/>
</dbReference>
<gene>
    <name evidence="8" type="ORF">FJY68_04640</name>
</gene>
<protein>
    <recommendedName>
        <fullName evidence="7">Peptidase S8/S53 domain-containing protein</fullName>
    </recommendedName>
</protein>
<dbReference type="PRINTS" id="PR00723">
    <property type="entry name" value="SUBTILISIN"/>
</dbReference>
<dbReference type="Gene3D" id="2.60.40.4070">
    <property type="match status" value="1"/>
</dbReference>
<dbReference type="PANTHER" id="PTHR43399">
    <property type="entry name" value="SUBTILISIN-RELATED"/>
    <property type="match status" value="1"/>
</dbReference>
<dbReference type="AlphaFoldDB" id="A0A937XFI2"/>
<dbReference type="InterPro" id="IPR034058">
    <property type="entry name" value="TagA/B/C/D_pept_dom"/>
</dbReference>
<keyword evidence="4 5" id="KW-0720">Serine protease</keyword>
<dbReference type="Pfam" id="PF00082">
    <property type="entry name" value="Peptidase_S8"/>
    <property type="match status" value="1"/>
</dbReference>
<evidence type="ECO:0000256" key="6">
    <source>
        <dbReference type="SAM" id="SignalP"/>
    </source>
</evidence>
<keyword evidence="2 5" id="KW-0645">Protease</keyword>
<dbReference type="Proteomes" id="UP000779900">
    <property type="component" value="Unassembled WGS sequence"/>
</dbReference>
<keyword evidence="3 5" id="KW-0378">Hydrolase</keyword>
<dbReference type="SUPFAM" id="SSF49785">
    <property type="entry name" value="Galactose-binding domain-like"/>
    <property type="match status" value="1"/>
</dbReference>
<feature type="active site" description="Charge relay system" evidence="5">
    <location>
        <position position="249"/>
    </location>
</feature>
<dbReference type="PROSITE" id="PS51892">
    <property type="entry name" value="SUBTILASE"/>
    <property type="match status" value="1"/>
</dbReference>
<evidence type="ECO:0000256" key="1">
    <source>
        <dbReference type="ARBA" id="ARBA00011073"/>
    </source>
</evidence>
<dbReference type="SUPFAM" id="SSF52743">
    <property type="entry name" value="Subtilisin-like"/>
    <property type="match status" value="1"/>
</dbReference>
<feature type="chain" id="PRO_5037142963" description="Peptidase S8/S53 domain-containing protein" evidence="6">
    <location>
        <begin position="18"/>
        <end position="892"/>
    </location>
</feature>
<dbReference type="EMBL" id="VGIR01000019">
    <property type="protein sequence ID" value="MBM3331126.1"/>
    <property type="molecule type" value="Genomic_DNA"/>
</dbReference>
<evidence type="ECO:0000256" key="2">
    <source>
        <dbReference type="ARBA" id="ARBA00022670"/>
    </source>
</evidence>
<organism evidence="8 9">
    <name type="scientific">candidate division WOR-3 bacterium</name>
    <dbReference type="NCBI Taxonomy" id="2052148"/>
    <lineage>
        <taxon>Bacteria</taxon>
        <taxon>Bacteria division WOR-3</taxon>
    </lineage>
</organism>
<feature type="domain" description="Peptidase S8/S53" evidence="7">
    <location>
        <begin position="244"/>
        <end position="540"/>
    </location>
</feature>
<evidence type="ECO:0000256" key="5">
    <source>
        <dbReference type="PROSITE-ProRule" id="PRU01240"/>
    </source>
</evidence>
<proteinExistence type="inferred from homology"/>
<keyword evidence="6" id="KW-0732">Signal</keyword>
<dbReference type="InterPro" id="IPR051048">
    <property type="entry name" value="Peptidase_S8/S53_subtilisin"/>
</dbReference>
<dbReference type="InterPro" id="IPR036852">
    <property type="entry name" value="Peptidase_S8/S53_dom_sf"/>
</dbReference>
<dbReference type="InterPro" id="IPR022398">
    <property type="entry name" value="Peptidase_S8_His-AS"/>
</dbReference>
<dbReference type="InterPro" id="IPR008979">
    <property type="entry name" value="Galactose-bd-like_sf"/>
</dbReference>
<evidence type="ECO:0000313" key="8">
    <source>
        <dbReference type="EMBL" id="MBM3331126.1"/>
    </source>
</evidence>
<dbReference type="InterPro" id="IPR000209">
    <property type="entry name" value="Peptidase_S8/S53_dom"/>
</dbReference>
<sequence>MKKAVFVVFLLAAASFAANPFRPARSGRFAPQADFDDFQVGFWDSPRFDPLGETAPLPAALRIDEYEGDGTGYYLVQFGGPVYTLQVQQLARAGGEFLGFHSRHLAFVRMDRAVAGEVAALPFVRWVGVYQPGYKFWSQTLAEAGFGRVAVALFYTEDIEAAKAELEAMGLAVVRSGVSEAMKVIEVDCSREQLAAIARLGWVSSIEEWHPGEPENDKCQWVVQDWTVNQRNVWNKGIFGMDEILGFTDTGLDVDHWAFHDPIVAITDTGEFPTHRKVVVYKHYPPAGGVGDQNGHGTHVGGTMAGNDSVNGGSSAYDGHSKQARIVHLSPIPQPPGDDFTVPLNMITNDLRNPELRPHTIGNSWWTGTKGQYSNAAATFDRFSWKNKDIQTIKSCGNQGHSAQYQVTEPGNAKSIIAAASVQNGTNATALSDFSSSGPAPDGRVKPDIAAPGEDIMSVEAGTQNSYVSMGGTSMASPATNGCVGLCRSYLRKGYYPSGTATPADTWGYVSSAILRAMILVSADPNVESYVVPSDHIGWGRIDLDSVLFFASDTRRLLAYDDTTGLETGDYSEFAFDVFDSTMSLRVAVVWTDTAAASGANPALINNLNCQLTAPNADFYKGDLYDSGRSRLNPSGAFDNKNPLEMFRVNQPDSGRWLLRVAAQNVVTARQPYAVVITGPVQAAGLHDVGVRSIIAPPDSVDSGTVVTPRALVKNYGTYDETLSVRMYIGPGYADTVEVTLAAGMTDTVAFETSSADSVGTFSISCVTVLATDELAGNDTLSDTVVVWPGGGIQEQGKLPTVFALDRARPTPFRDRTAIRFSIPRTTQTNLTIYSVSGALVKTVCNSSLLPAHYSLVWDGRDERGATVSRGVYYCRMAAGEFRAINKLVKLD</sequence>
<comment type="similarity">
    <text evidence="1 5">Belongs to the peptidase S8 family.</text>
</comment>
<dbReference type="PROSITE" id="PS00137">
    <property type="entry name" value="SUBTILASE_HIS"/>
    <property type="match status" value="1"/>
</dbReference>
<reference evidence="8" key="1">
    <citation type="submission" date="2019-03" db="EMBL/GenBank/DDBJ databases">
        <title>Lake Tanganyika Metagenome-Assembled Genomes (MAGs).</title>
        <authorList>
            <person name="Tran P."/>
        </authorList>
    </citation>
    <scope>NUCLEOTIDE SEQUENCE</scope>
    <source>
        <strain evidence="8">K_DeepCast_150m_m2_040</strain>
    </source>
</reference>
<evidence type="ECO:0000259" key="7">
    <source>
        <dbReference type="Pfam" id="PF00082"/>
    </source>
</evidence>
<dbReference type="InterPro" id="IPR013783">
    <property type="entry name" value="Ig-like_fold"/>
</dbReference>
<dbReference type="Gene3D" id="2.60.40.10">
    <property type="entry name" value="Immunoglobulins"/>
    <property type="match status" value="1"/>
</dbReference>
<dbReference type="Gene3D" id="3.40.50.200">
    <property type="entry name" value="Peptidase S8/S53 domain"/>
    <property type="match status" value="1"/>
</dbReference>
<dbReference type="GO" id="GO:0006508">
    <property type="term" value="P:proteolysis"/>
    <property type="evidence" value="ECO:0007669"/>
    <property type="project" value="UniProtKB-KW"/>
</dbReference>
<feature type="signal peptide" evidence="6">
    <location>
        <begin position="1"/>
        <end position="17"/>
    </location>
</feature>
<evidence type="ECO:0000256" key="3">
    <source>
        <dbReference type="ARBA" id="ARBA00022801"/>
    </source>
</evidence>
<dbReference type="PANTHER" id="PTHR43399:SF4">
    <property type="entry name" value="CELL WALL-ASSOCIATED PROTEASE"/>
    <property type="match status" value="1"/>
</dbReference>
<feature type="active site" description="Charge relay system" evidence="5">
    <location>
        <position position="474"/>
    </location>
</feature>
<accession>A0A937XFI2</accession>
<dbReference type="InterPro" id="IPR015500">
    <property type="entry name" value="Peptidase_S8_subtilisin-rel"/>
</dbReference>
<evidence type="ECO:0000313" key="9">
    <source>
        <dbReference type="Proteomes" id="UP000779900"/>
    </source>
</evidence>
<feature type="active site" description="Charge relay system" evidence="5">
    <location>
        <position position="296"/>
    </location>
</feature>
<evidence type="ECO:0000256" key="4">
    <source>
        <dbReference type="ARBA" id="ARBA00022825"/>
    </source>
</evidence>
<dbReference type="GO" id="GO:0004252">
    <property type="term" value="F:serine-type endopeptidase activity"/>
    <property type="evidence" value="ECO:0007669"/>
    <property type="project" value="UniProtKB-UniRule"/>
</dbReference>
<comment type="caution">
    <text evidence="8">The sequence shown here is derived from an EMBL/GenBank/DDBJ whole genome shotgun (WGS) entry which is preliminary data.</text>
</comment>
<dbReference type="Gene3D" id="2.60.120.380">
    <property type="match status" value="1"/>
</dbReference>